<dbReference type="InterPro" id="IPR004365">
    <property type="entry name" value="NA-bd_OB_tRNA"/>
</dbReference>
<evidence type="ECO:0000259" key="15">
    <source>
        <dbReference type="Pfam" id="PF04057"/>
    </source>
</evidence>
<protein>
    <recommendedName>
        <fullName evidence="12">Replication protein A subunit</fullName>
    </recommendedName>
</protein>
<reference evidence="18 19" key="1">
    <citation type="journal article" date="2014" name="Nat. Commun.">
        <title>Klebsormidium flaccidum genome reveals primary factors for plant terrestrial adaptation.</title>
        <authorList>
            <person name="Hori K."/>
            <person name="Maruyama F."/>
            <person name="Fujisawa T."/>
            <person name="Togashi T."/>
            <person name="Yamamoto N."/>
            <person name="Seo M."/>
            <person name="Sato S."/>
            <person name="Yamada T."/>
            <person name="Mori H."/>
            <person name="Tajima N."/>
            <person name="Moriyama T."/>
            <person name="Ikeuchi M."/>
            <person name="Watanabe M."/>
            <person name="Wada H."/>
            <person name="Kobayashi K."/>
            <person name="Saito M."/>
            <person name="Masuda T."/>
            <person name="Sasaki-Sekimoto Y."/>
            <person name="Mashiguchi K."/>
            <person name="Awai K."/>
            <person name="Shimojima M."/>
            <person name="Masuda S."/>
            <person name="Iwai M."/>
            <person name="Nobusawa T."/>
            <person name="Narise T."/>
            <person name="Kondo S."/>
            <person name="Saito H."/>
            <person name="Sato R."/>
            <person name="Murakawa M."/>
            <person name="Ihara Y."/>
            <person name="Oshima-Yamada Y."/>
            <person name="Ohtaka K."/>
            <person name="Satoh M."/>
            <person name="Sonobe K."/>
            <person name="Ishii M."/>
            <person name="Ohtani R."/>
            <person name="Kanamori-Sato M."/>
            <person name="Honoki R."/>
            <person name="Miyazaki D."/>
            <person name="Mochizuki H."/>
            <person name="Umetsu J."/>
            <person name="Higashi K."/>
            <person name="Shibata D."/>
            <person name="Kamiya Y."/>
            <person name="Sato N."/>
            <person name="Nakamura Y."/>
            <person name="Tabata S."/>
            <person name="Ida S."/>
            <person name="Kurokawa K."/>
            <person name="Ohta H."/>
        </authorList>
    </citation>
    <scope>NUCLEOTIDE SEQUENCE [LARGE SCALE GENOMIC DNA]</scope>
    <source>
        <strain evidence="18 19">NIES-2285</strain>
    </source>
</reference>
<dbReference type="InterPro" id="IPR012340">
    <property type="entry name" value="NA-bd_OB-fold"/>
</dbReference>
<evidence type="ECO:0000259" key="14">
    <source>
        <dbReference type="Pfam" id="PF01336"/>
    </source>
</evidence>
<dbReference type="EMBL" id="DF237006">
    <property type="protein sequence ID" value="GAQ80567.1"/>
    <property type="molecule type" value="Genomic_DNA"/>
</dbReference>
<evidence type="ECO:0000256" key="3">
    <source>
        <dbReference type="ARBA" id="ARBA00022705"/>
    </source>
</evidence>
<dbReference type="InterPro" id="IPR004591">
    <property type="entry name" value="Rfa1"/>
</dbReference>
<evidence type="ECO:0000259" key="16">
    <source>
        <dbReference type="Pfam" id="PF08646"/>
    </source>
</evidence>
<dbReference type="InterPro" id="IPR031657">
    <property type="entry name" value="REPA_OB_2"/>
</dbReference>
<comment type="similarity">
    <text evidence="2 12">Belongs to the replication factor A protein 1 family.</text>
</comment>
<comment type="subcellular location">
    <subcellularLocation>
        <location evidence="1 12">Nucleus</location>
    </subcellularLocation>
</comment>
<evidence type="ECO:0000256" key="9">
    <source>
        <dbReference type="ARBA" id="ARBA00023172"/>
    </source>
</evidence>
<dbReference type="InterPro" id="IPR013955">
    <property type="entry name" value="Rep_factor-A_C"/>
</dbReference>
<evidence type="ECO:0000259" key="17">
    <source>
        <dbReference type="Pfam" id="PF16900"/>
    </source>
</evidence>
<evidence type="ECO:0000256" key="11">
    <source>
        <dbReference type="ARBA" id="ARBA00023242"/>
    </source>
</evidence>
<evidence type="ECO:0000256" key="2">
    <source>
        <dbReference type="ARBA" id="ARBA00005690"/>
    </source>
</evidence>
<feature type="domain" description="Replication factor-A protein 1 N-terminal" evidence="15">
    <location>
        <begin position="27"/>
        <end position="103"/>
    </location>
</feature>
<dbReference type="SUPFAM" id="SSF50249">
    <property type="entry name" value="Nucleic acid-binding proteins"/>
    <property type="match status" value="4"/>
</dbReference>
<evidence type="ECO:0000256" key="1">
    <source>
        <dbReference type="ARBA" id="ARBA00004123"/>
    </source>
</evidence>
<dbReference type="InterPro" id="IPR047192">
    <property type="entry name" value="Euk_RPA1_DBD_C"/>
</dbReference>
<comment type="subunit">
    <text evidence="12">Heterotrimer of RPA1, RPA2 and RPA3 (canonical replication protein A complex).</text>
</comment>
<evidence type="ECO:0000256" key="12">
    <source>
        <dbReference type="RuleBase" id="RU364130"/>
    </source>
</evidence>
<dbReference type="GO" id="GO:0006289">
    <property type="term" value="P:nucleotide-excision repair"/>
    <property type="evidence" value="ECO:0000318"/>
    <property type="project" value="GO_Central"/>
</dbReference>
<dbReference type="GO" id="GO:0007004">
    <property type="term" value="P:telomere maintenance via telomerase"/>
    <property type="evidence" value="ECO:0000318"/>
    <property type="project" value="GO_Central"/>
</dbReference>
<dbReference type="PANTHER" id="PTHR47165:SF4">
    <property type="entry name" value="OS03G0429900 PROTEIN"/>
    <property type="match status" value="1"/>
</dbReference>
<dbReference type="Pfam" id="PF04057">
    <property type="entry name" value="Rep-A_N"/>
    <property type="match status" value="1"/>
</dbReference>
<evidence type="ECO:0000313" key="18">
    <source>
        <dbReference type="EMBL" id="GAQ80567.1"/>
    </source>
</evidence>
<dbReference type="FunFam" id="2.40.50.140:FF:000041">
    <property type="entry name" value="Replication protein A subunit"/>
    <property type="match status" value="1"/>
</dbReference>
<dbReference type="Pfam" id="PF16900">
    <property type="entry name" value="REPA_OB_2"/>
    <property type="match status" value="1"/>
</dbReference>
<gene>
    <name evidence="18" type="ORF">KFL_000570150</name>
</gene>
<evidence type="ECO:0000256" key="13">
    <source>
        <dbReference type="SAM" id="MobiDB-lite"/>
    </source>
</evidence>
<dbReference type="GO" id="GO:0006260">
    <property type="term" value="P:DNA replication"/>
    <property type="evidence" value="ECO:0000318"/>
    <property type="project" value="GO_Central"/>
</dbReference>
<feature type="domain" description="Replication factor A C-terminal" evidence="16">
    <location>
        <begin position="491"/>
        <end position="635"/>
    </location>
</feature>
<keyword evidence="3 12" id="KW-0235">DNA replication</keyword>
<evidence type="ECO:0000256" key="5">
    <source>
        <dbReference type="ARBA" id="ARBA00022763"/>
    </source>
</evidence>
<dbReference type="GO" id="GO:0008270">
    <property type="term" value="F:zinc ion binding"/>
    <property type="evidence" value="ECO:0007669"/>
    <property type="project" value="UniProtKB-KW"/>
</dbReference>
<dbReference type="FunFam" id="2.40.50.140:FF:000090">
    <property type="entry name" value="Replication protein A subunit"/>
    <property type="match status" value="1"/>
</dbReference>
<feature type="region of interest" description="Disordered" evidence="13">
    <location>
        <begin position="111"/>
        <end position="150"/>
    </location>
</feature>
<dbReference type="GO" id="GO:0051321">
    <property type="term" value="P:meiotic cell cycle"/>
    <property type="evidence" value="ECO:0000318"/>
    <property type="project" value="GO_Central"/>
</dbReference>
<name>A0A0U9HQG7_KLENI</name>
<keyword evidence="11 12" id="KW-0539">Nucleus</keyword>
<keyword evidence="6 12" id="KW-0863">Zinc-finger</keyword>
<dbReference type="OrthoDB" id="1751331at2759"/>
<dbReference type="CDD" id="cd04475">
    <property type="entry name" value="RPA1_DBD_B"/>
    <property type="match status" value="1"/>
</dbReference>
<keyword evidence="4 12" id="KW-0479">Metal-binding</keyword>
<dbReference type="STRING" id="105231.A0A0U9HQG7"/>
<dbReference type="InterPro" id="IPR007199">
    <property type="entry name" value="Rep_factor-A_N"/>
</dbReference>
<dbReference type="NCBIfam" id="TIGR00617">
    <property type="entry name" value="rpa1"/>
    <property type="match status" value="1"/>
</dbReference>
<dbReference type="GO" id="GO:0043047">
    <property type="term" value="F:single-stranded telomeric DNA binding"/>
    <property type="evidence" value="ECO:0000318"/>
    <property type="project" value="GO_Central"/>
</dbReference>
<keyword evidence="19" id="KW-1185">Reference proteome</keyword>
<organism evidence="18 19">
    <name type="scientific">Klebsormidium nitens</name>
    <name type="common">Green alga</name>
    <name type="synonym">Ulothrix nitens</name>
    <dbReference type="NCBI Taxonomy" id="105231"/>
    <lineage>
        <taxon>Eukaryota</taxon>
        <taxon>Viridiplantae</taxon>
        <taxon>Streptophyta</taxon>
        <taxon>Klebsormidiophyceae</taxon>
        <taxon>Klebsormidiales</taxon>
        <taxon>Klebsormidiaceae</taxon>
        <taxon>Klebsormidium</taxon>
    </lineage>
</organism>
<feature type="domain" description="OB" evidence="14">
    <location>
        <begin position="210"/>
        <end position="292"/>
    </location>
</feature>
<feature type="domain" description="Replication protein A OB" evidence="17">
    <location>
        <begin position="334"/>
        <end position="426"/>
    </location>
</feature>
<dbReference type="Proteomes" id="UP000054558">
    <property type="component" value="Unassembled WGS sequence"/>
</dbReference>
<dbReference type="GO" id="GO:0005662">
    <property type="term" value="C:DNA replication factor A complex"/>
    <property type="evidence" value="ECO:0000318"/>
    <property type="project" value="GO_Central"/>
</dbReference>
<evidence type="ECO:0000256" key="10">
    <source>
        <dbReference type="ARBA" id="ARBA00023204"/>
    </source>
</evidence>
<proteinExistence type="inferred from homology"/>
<evidence type="ECO:0000256" key="6">
    <source>
        <dbReference type="ARBA" id="ARBA00022771"/>
    </source>
</evidence>
<accession>A0A0U9HQG7</accession>
<keyword evidence="10" id="KW-0234">DNA repair</keyword>
<keyword evidence="5" id="KW-0227">DNA damage</keyword>
<dbReference type="Gene3D" id="2.40.50.140">
    <property type="entry name" value="Nucleic acid-binding proteins"/>
    <property type="match status" value="4"/>
</dbReference>
<keyword evidence="9" id="KW-0233">DNA recombination</keyword>
<dbReference type="CDD" id="cd04474">
    <property type="entry name" value="RPA1_DBD_A"/>
    <property type="match status" value="1"/>
</dbReference>
<evidence type="ECO:0000256" key="7">
    <source>
        <dbReference type="ARBA" id="ARBA00022833"/>
    </source>
</evidence>
<dbReference type="Pfam" id="PF08646">
    <property type="entry name" value="Rep_fac-A_C"/>
    <property type="match status" value="1"/>
</dbReference>
<dbReference type="CDD" id="cd04476">
    <property type="entry name" value="RPA1_DBD_C"/>
    <property type="match status" value="1"/>
</dbReference>
<keyword evidence="7 12" id="KW-0862">Zinc</keyword>
<keyword evidence="8 12" id="KW-0238">DNA-binding</keyword>
<dbReference type="PANTHER" id="PTHR47165">
    <property type="entry name" value="OS03G0429900 PROTEIN"/>
    <property type="match status" value="1"/>
</dbReference>
<evidence type="ECO:0000313" key="19">
    <source>
        <dbReference type="Proteomes" id="UP000054558"/>
    </source>
</evidence>
<dbReference type="AlphaFoldDB" id="A0A0U9HQG7"/>
<dbReference type="Pfam" id="PF01336">
    <property type="entry name" value="tRNA_anti-codon"/>
    <property type="match status" value="1"/>
</dbReference>
<dbReference type="GO" id="GO:0003684">
    <property type="term" value="F:damaged DNA binding"/>
    <property type="evidence" value="ECO:0000318"/>
    <property type="project" value="GO_Central"/>
</dbReference>
<dbReference type="FunFam" id="2.40.50.140:FF:000064">
    <property type="entry name" value="Replication protein A subunit"/>
    <property type="match status" value="1"/>
</dbReference>
<sequence>MAGQVTAGAVEYLKKNIPPSEKGFPDGFVVQMLELEKTQGKIAKYRFLANDGQSRIRGVLPSTMTSDVETSKTVQNFGLLRVKEAVCNVVHGEEVILCLKCEVAGPSLGQELRSGPQPAPAALKPEEMTPTKVSQTPSFSFNTTPPPASPPLASPMFTPEAKPFPMSTPKPASKIMEAERNKAAASNRMASSGSRRVYPLVSLNPYQGNWTIQVRVTNKGPMRTFKTARGDGNVFSVELMDEEGTEIQATMWREAADKFWEVFQLHKVYYISGGQLKMANRKFSTVKNEYELNLGANSRVEEVEDTAGSPSSIPTAKYNFVHFDALGPYVGGRELIDVVGVLKSAAPTTSIRRKINGEELTKREITLADQSEKTVAVTLWGKQALEEGAQLEALQDSAPVIAVRSLRVGDYQGVSLSTTGRSLVLINPDLPETQAIRKWYDGEGKTAALTSAGAGLASASKGAGGSRSIYDDRAFLKEVTEPTVGDGKMEYFNVRCSTTWLKPDQAMWYLACPSCTKKVSEVSGGNRWWCEGCSKEYDSFKRRYIVSVKVGDSSGEAWVSVFNEQAEALLGMPADQLADIKDQDEKKYEEALKGALWKEHVARLSVTVQEYMDQKRQRITVRSLQPVSWAGESKYALEQIAKLQGHPVAT</sequence>
<comment type="function">
    <text evidence="12">Component of the replication protein A complex (RPA) required for DNA recombination, repair and replication. The activity of RPA is mediated by single-stranded DNA binding and protein interactions. Probably involved in repair of double-strand DNA breaks (DSBs) induced by genotoxic stresses.</text>
</comment>
<evidence type="ECO:0000256" key="4">
    <source>
        <dbReference type="ARBA" id="ARBA00022723"/>
    </source>
</evidence>
<dbReference type="OMA" id="FNSYAML"/>
<evidence type="ECO:0000256" key="8">
    <source>
        <dbReference type="ARBA" id="ARBA00023125"/>
    </source>
</evidence>
<dbReference type="GO" id="GO:0000724">
    <property type="term" value="P:double-strand break repair via homologous recombination"/>
    <property type="evidence" value="ECO:0000318"/>
    <property type="project" value="GO_Central"/>
</dbReference>